<evidence type="ECO:0000313" key="3">
    <source>
        <dbReference type="Proteomes" id="UP001519460"/>
    </source>
</evidence>
<protein>
    <submittedName>
        <fullName evidence="2">Uncharacterized protein</fullName>
    </submittedName>
</protein>
<feature type="non-terminal residue" evidence="2">
    <location>
        <position position="1"/>
    </location>
</feature>
<evidence type="ECO:0000313" key="2">
    <source>
        <dbReference type="EMBL" id="KAK7467848.1"/>
    </source>
</evidence>
<proteinExistence type="predicted"/>
<evidence type="ECO:0000256" key="1">
    <source>
        <dbReference type="SAM" id="Coils"/>
    </source>
</evidence>
<sequence>PMGSSHFARCGLSVLESEKSGLHAKRYDIVAYIQTPNIRMSVVSPLLMSLLAVTMETVWCQDHVFSREQLTQALSKLTERVTELEEKEKEAGELGKLVEQLGDKMTEGIGKLGDKMTEGIGDLGEQLKENLGKIN</sequence>
<feature type="non-terminal residue" evidence="2">
    <location>
        <position position="135"/>
    </location>
</feature>
<gene>
    <name evidence="2" type="ORF">BaRGS_00036919</name>
</gene>
<dbReference type="EMBL" id="JACVVK020000536">
    <property type="protein sequence ID" value="KAK7467848.1"/>
    <property type="molecule type" value="Genomic_DNA"/>
</dbReference>
<reference evidence="2 3" key="1">
    <citation type="journal article" date="2023" name="Sci. Data">
        <title>Genome assembly of the Korean intertidal mud-creeper Batillaria attramentaria.</title>
        <authorList>
            <person name="Patra A.K."/>
            <person name="Ho P.T."/>
            <person name="Jun S."/>
            <person name="Lee S.J."/>
            <person name="Kim Y."/>
            <person name="Won Y.J."/>
        </authorList>
    </citation>
    <scope>NUCLEOTIDE SEQUENCE [LARGE SCALE GENOMIC DNA]</scope>
    <source>
        <strain evidence="2">Wonlab-2016</strain>
    </source>
</reference>
<keyword evidence="3" id="KW-1185">Reference proteome</keyword>
<comment type="caution">
    <text evidence="2">The sequence shown here is derived from an EMBL/GenBank/DDBJ whole genome shotgun (WGS) entry which is preliminary data.</text>
</comment>
<feature type="coiled-coil region" evidence="1">
    <location>
        <begin position="67"/>
        <end position="104"/>
    </location>
</feature>
<dbReference type="Proteomes" id="UP001519460">
    <property type="component" value="Unassembled WGS sequence"/>
</dbReference>
<name>A0ABD0JAK8_9CAEN</name>
<keyword evidence="1" id="KW-0175">Coiled coil</keyword>
<organism evidence="2 3">
    <name type="scientific">Batillaria attramentaria</name>
    <dbReference type="NCBI Taxonomy" id="370345"/>
    <lineage>
        <taxon>Eukaryota</taxon>
        <taxon>Metazoa</taxon>
        <taxon>Spiralia</taxon>
        <taxon>Lophotrochozoa</taxon>
        <taxon>Mollusca</taxon>
        <taxon>Gastropoda</taxon>
        <taxon>Caenogastropoda</taxon>
        <taxon>Sorbeoconcha</taxon>
        <taxon>Cerithioidea</taxon>
        <taxon>Batillariidae</taxon>
        <taxon>Batillaria</taxon>
    </lineage>
</organism>
<accession>A0ABD0JAK8</accession>
<dbReference type="AlphaFoldDB" id="A0ABD0JAK8"/>